<evidence type="ECO:0000313" key="2">
    <source>
        <dbReference type="Proteomes" id="UP000243745"/>
    </source>
</evidence>
<dbReference type="OrthoDB" id="2936081at2"/>
<evidence type="ECO:0008006" key="3">
    <source>
        <dbReference type="Google" id="ProtNLM"/>
    </source>
</evidence>
<accession>A0A662ZJJ2</accession>
<evidence type="ECO:0000313" key="1">
    <source>
        <dbReference type="EMBL" id="SFP67638.1"/>
    </source>
</evidence>
<dbReference type="Pfam" id="PF11042">
    <property type="entry name" value="DUF2750"/>
    <property type="match status" value="1"/>
</dbReference>
<dbReference type="EMBL" id="FOXF01000054">
    <property type="protein sequence ID" value="SFP67638.1"/>
    <property type="molecule type" value="Genomic_DNA"/>
</dbReference>
<protein>
    <recommendedName>
        <fullName evidence="3">DUF2750 domain-containing protein</fullName>
    </recommendedName>
</protein>
<keyword evidence="2" id="KW-1185">Reference proteome</keyword>
<organism evidence="1 2">
    <name type="scientific">Ruminobacter amylophilus</name>
    <dbReference type="NCBI Taxonomy" id="867"/>
    <lineage>
        <taxon>Bacteria</taxon>
        <taxon>Pseudomonadati</taxon>
        <taxon>Pseudomonadota</taxon>
        <taxon>Gammaproteobacteria</taxon>
        <taxon>Aeromonadales</taxon>
        <taxon>Succinivibrionaceae</taxon>
        <taxon>Ruminobacter</taxon>
    </lineage>
</organism>
<proteinExistence type="predicted"/>
<dbReference type="InterPro" id="IPR021284">
    <property type="entry name" value="DUF2750"/>
</dbReference>
<dbReference type="AlphaFoldDB" id="A0A662ZJJ2"/>
<sequence length="139" mass="16047">MSYQLTDREYQAALKLNADYRYQYFVKNVQKGLELFVLKNDEGILFMETESDEDDNSTTNVIPVWCHENYAKYYAEQNADVSGYEPQSISLAIFIERWADNLESSNIELAIFPLSNTDCNIVKAKELIADLKIKDEPAK</sequence>
<gene>
    <name evidence="1" type="ORF">SAMN02910344_02033</name>
</gene>
<name>A0A662ZJJ2_9GAMM</name>
<reference evidence="1 2" key="1">
    <citation type="submission" date="2016-10" db="EMBL/GenBank/DDBJ databases">
        <authorList>
            <person name="Varghese N."/>
            <person name="Submissions S."/>
        </authorList>
    </citation>
    <scope>NUCLEOTIDE SEQUENCE [LARGE SCALE GENOMIC DNA]</scope>
    <source>
        <strain evidence="1 2">DSM 1361</strain>
    </source>
</reference>
<dbReference type="RefSeq" id="WP_051622018.1">
    <property type="nucleotide sequence ID" value="NZ_FOXF01000054.1"/>
</dbReference>
<dbReference type="Proteomes" id="UP000243745">
    <property type="component" value="Unassembled WGS sequence"/>
</dbReference>